<name>A0ABR2F790_9ROSI</name>
<evidence type="ECO:0000313" key="2">
    <source>
        <dbReference type="EMBL" id="KAK8572868.1"/>
    </source>
</evidence>
<organism evidence="2 3">
    <name type="scientific">Hibiscus sabdariffa</name>
    <name type="common">roselle</name>
    <dbReference type="NCBI Taxonomy" id="183260"/>
    <lineage>
        <taxon>Eukaryota</taxon>
        <taxon>Viridiplantae</taxon>
        <taxon>Streptophyta</taxon>
        <taxon>Embryophyta</taxon>
        <taxon>Tracheophyta</taxon>
        <taxon>Spermatophyta</taxon>
        <taxon>Magnoliopsida</taxon>
        <taxon>eudicotyledons</taxon>
        <taxon>Gunneridae</taxon>
        <taxon>Pentapetalae</taxon>
        <taxon>rosids</taxon>
        <taxon>malvids</taxon>
        <taxon>Malvales</taxon>
        <taxon>Malvaceae</taxon>
        <taxon>Malvoideae</taxon>
        <taxon>Hibiscus</taxon>
    </lineage>
</organism>
<accession>A0ABR2F790</accession>
<gene>
    <name evidence="2" type="ORF">V6N12_028908</name>
</gene>
<dbReference type="Proteomes" id="UP001472677">
    <property type="component" value="Unassembled WGS sequence"/>
</dbReference>
<dbReference type="EMBL" id="JBBPBM010000008">
    <property type="protein sequence ID" value="KAK8572868.1"/>
    <property type="molecule type" value="Genomic_DNA"/>
</dbReference>
<reference evidence="2 3" key="1">
    <citation type="journal article" date="2024" name="G3 (Bethesda)">
        <title>Genome assembly of Hibiscus sabdariffa L. provides insights into metabolisms of medicinal natural products.</title>
        <authorList>
            <person name="Kim T."/>
        </authorList>
    </citation>
    <scope>NUCLEOTIDE SEQUENCE [LARGE SCALE GENOMIC DNA]</scope>
    <source>
        <strain evidence="2">TK-2024</strain>
        <tissue evidence="2">Old leaves</tissue>
    </source>
</reference>
<feature type="region of interest" description="Disordered" evidence="1">
    <location>
        <begin position="110"/>
        <end position="129"/>
    </location>
</feature>
<comment type="caution">
    <text evidence="2">The sequence shown here is derived from an EMBL/GenBank/DDBJ whole genome shotgun (WGS) entry which is preliminary data.</text>
</comment>
<sequence length="129" mass="14397">MMEQRTIAWKPSYIEGYLTWAGFAWAEKRPKQISAGYENSTLTMLLEMTPSKLEVEESQPTPPPSILSLIYPTTCRASTSSWEPLKRRISTTSRINYACLESNGTQQARIQGPSAARVSCPRPNSGTLL</sequence>
<proteinExistence type="predicted"/>
<protein>
    <submittedName>
        <fullName evidence="2">Uncharacterized protein</fullName>
    </submittedName>
</protein>
<evidence type="ECO:0000313" key="3">
    <source>
        <dbReference type="Proteomes" id="UP001472677"/>
    </source>
</evidence>
<keyword evidence="3" id="KW-1185">Reference proteome</keyword>
<evidence type="ECO:0000256" key="1">
    <source>
        <dbReference type="SAM" id="MobiDB-lite"/>
    </source>
</evidence>